<evidence type="ECO:0000256" key="2">
    <source>
        <dbReference type="ARBA" id="ARBA00022448"/>
    </source>
</evidence>
<dbReference type="InterPro" id="IPR018490">
    <property type="entry name" value="cNMP-bd_dom_sf"/>
</dbReference>
<dbReference type="PRINTS" id="PR00103">
    <property type="entry name" value="CAMPKINASE"/>
</dbReference>
<accession>A0ABT7BXA2</accession>
<keyword evidence="7" id="KW-1071">Ligand-gated ion channel</keyword>
<evidence type="ECO:0000313" key="11">
    <source>
        <dbReference type="Proteomes" id="UP001232992"/>
    </source>
</evidence>
<feature type="domain" description="Cyclic nucleotide-binding" evidence="9">
    <location>
        <begin position="37"/>
        <end position="143"/>
    </location>
</feature>
<name>A0ABT7BXA2_9CYAN</name>
<sequence>MAIDTDNNPTPTMSAAERLQFLQGVVLFQDLAQTEFLQQLVTRLEEVQFPADRRIFAQGDRGDLLYILVSGRVKIHLDDVQLAEVTSGSYFGEMAILEFRPRSASVTTVEPSKCLVLTQEQIYQAIKERPKVTIKIIQHLCQRVRSLNRLFGASEDLFYNQVQQQLMP</sequence>
<keyword evidence="8" id="KW-0407">Ion channel</keyword>
<keyword evidence="6" id="KW-0472">Membrane</keyword>
<dbReference type="InterPro" id="IPR014710">
    <property type="entry name" value="RmlC-like_jellyroll"/>
</dbReference>
<dbReference type="RefSeq" id="WP_283758362.1">
    <property type="nucleotide sequence ID" value="NZ_JAQOSQ010000009.1"/>
</dbReference>
<evidence type="ECO:0000256" key="3">
    <source>
        <dbReference type="ARBA" id="ARBA00022692"/>
    </source>
</evidence>
<keyword evidence="3" id="KW-0812">Transmembrane</keyword>
<keyword evidence="4" id="KW-1133">Transmembrane helix</keyword>
<evidence type="ECO:0000256" key="1">
    <source>
        <dbReference type="ARBA" id="ARBA00004141"/>
    </source>
</evidence>
<reference evidence="10 11" key="1">
    <citation type="submission" date="2023-01" db="EMBL/GenBank/DDBJ databases">
        <title>Novel diversity within Roseofilum (Cyanobacteria; Desertifilaceae) from marine benthic mats with descriptions of four novel species.</title>
        <authorList>
            <person name="Wang Y."/>
            <person name="Berthold D.E."/>
            <person name="Hu J."/>
            <person name="Lefler F.W."/>
            <person name="Laughinghouse H.D. IV."/>
        </authorList>
    </citation>
    <scope>NUCLEOTIDE SEQUENCE [LARGE SCALE GENOMIC DNA]</scope>
    <source>
        <strain evidence="10 11">BLCC-M143</strain>
    </source>
</reference>
<dbReference type="Pfam" id="PF00027">
    <property type="entry name" value="cNMP_binding"/>
    <property type="match status" value="1"/>
</dbReference>
<keyword evidence="5" id="KW-0406">Ion transport</keyword>
<dbReference type="CDD" id="cd00038">
    <property type="entry name" value="CAP_ED"/>
    <property type="match status" value="1"/>
</dbReference>
<dbReference type="EMBL" id="JAQOSQ010000009">
    <property type="protein sequence ID" value="MDJ1183710.1"/>
    <property type="molecule type" value="Genomic_DNA"/>
</dbReference>
<keyword evidence="2" id="KW-0813">Transport</keyword>
<dbReference type="PROSITE" id="PS50042">
    <property type="entry name" value="CNMP_BINDING_3"/>
    <property type="match status" value="1"/>
</dbReference>
<gene>
    <name evidence="10" type="ORF">PMH09_10970</name>
</gene>
<dbReference type="SUPFAM" id="SSF51206">
    <property type="entry name" value="cAMP-binding domain-like"/>
    <property type="match status" value="1"/>
</dbReference>
<dbReference type="InterPro" id="IPR000595">
    <property type="entry name" value="cNMP-bd_dom"/>
</dbReference>
<evidence type="ECO:0000256" key="7">
    <source>
        <dbReference type="ARBA" id="ARBA00023286"/>
    </source>
</evidence>
<proteinExistence type="predicted"/>
<keyword evidence="11" id="KW-1185">Reference proteome</keyword>
<dbReference type="PANTHER" id="PTHR45638">
    <property type="entry name" value="CYCLIC NUCLEOTIDE-GATED CATION CHANNEL SUBUNIT A"/>
    <property type="match status" value="1"/>
</dbReference>
<evidence type="ECO:0000259" key="9">
    <source>
        <dbReference type="PROSITE" id="PS50042"/>
    </source>
</evidence>
<dbReference type="InterPro" id="IPR050866">
    <property type="entry name" value="CNG_cation_channel"/>
</dbReference>
<evidence type="ECO:0000256" key="5">
    <source>
        <dbReference type="ARBA" id="ARBA00023065"/>
    </source>
</evidence>
<dbReference type="PROSITE" id="PS00889">
    <property type="entry name" value="CNMP_BINDING_2"/>
    <property type="match status" value="1"/>
</dbReference>
<dbReference type="SMART" id="SM00100">
    <property type="entry name" value="cNMP"/>
    <property type="match status" value="1"/>
</dbReference>
<dbReference type="Gene3D" id="2.60.120.10">
    <property type="entry name" value="Jelly Rolls"/>
    <property type="match status" value="1"/>
</dbReference>
<dbReference type="InterPro" id="IPR018488">
    <property type="entry name" value="cNMP-bd_CS"/>
</dbReference>
<comment type="caution">
    <text evidence="10">The sequence shown here is derived from an EMBL/GenBank/DDBJ whole genome shotgun (WGS) entry which is preliminary data.</text>
</comment>
<organism evidence="10 11">
    <name type="scientific">Roseofilum casamattae BLCC-M143</name>
    <dbReference type="NCBI Taxonomy" id="3022442"/>
    <lineage>
        <taxon>Bacteria</taxon>
        <taxon>Bacillati</taxon>
        <taxon>Cyanobacteriota</taxon>
        <taxon>Cyanophyceae</taxon>
        <taxon>Desertifilales</taxon>
        <taxon>Desertifilaceae</taxon>
        <taxon>Roseofilum</taxon>
        <taxon>Roseofilum casamattae</taxon>
    </lineage>
</organism>
<evidence type="ECO:0000313" key="10">
    <source>
        <dbReference type="EMBL" id="MDJ1183710.1"/>
    </source>
</evidence>
<dbReference type="PANTHER" id="PTHR45638:SF11">
    <property type="entry name" value="CYCLIC NUCLEOTIDE-GATED CATION CHANNEL SUBUNIT A"/>
    <property type="match status" value="1"/>
</dbReference>
<evidence type="ECO:0000256" key="8">
    <source>
        <dbReference type="ARBA" id="ARBA00023303"/>
    </source>
</evidence>
<evidence type="ECO:0000256" key="6">
    <source>
        <dbReference type="ARBA" id="ARBA00023136"/>
    </source>
</evidence>
<protein>
    <submittedName>
        <fullName evidence="10">Cyclic nucleotide-binding domain-containing protein</fullName>
    </submittedName>
</protein>
<comment type="subcellular location">
    <subcellularLocation>
        <location evidence="1">Membrane</location>
        <topology evidence="1">Multi-pass membrane protein</topology>
    </subcellularLocation>
</comment>
<evidence type="ECO:0000256" key="4">
    <source>
        <dbReference type="ARBA" id="ARBA00022989"/>
    </source>
</evidence>
<dbReference type="Proteomes" id="UP001232992">
    <property type="component" value="Unassembled WGS sequence"/>
</dbReference>